<evidence type="ECO:0000313" key="1">
    <source>
        <dbReference type="EMBL" id="GIN21881.1"/>
    </source>
</evidence>
<keyword evidence="2" id="KW-1185">Reference proteome</keyword>
<dbReference type="Proteomes" id="UP000680279">
    <property type="component" value="Unassembled WGS sequence"/>
</dbReference>
<comment type="caution">
    <text evidence="1">The sequence shown here is derived from an EMBL/GenBank/DDBJ whole genome shotgun (WGS) entry which is preliminary data.</text>
</comment>
<proteinExistence type="predicted"/>
<dbReference type="EMBL" id="BOQT01000011">
    <property type="protein sequence ID" value="GIN21881.1"/>
    <property type="molecule type" value="Genomic_DNA"/>
</dbReference>
<evidence type="ECO:0000313" key="2">
    <source>
        <dbReference type="Proteomes" id="UP000680279"/>
    </source>
</evidence>
<dbReference type="RefSeq" id="WP_169509201.1">
    <property type="nucleotide sequence ID" value="NZ_BOQT01000011.1"/>
</dbReference>
<protein>
    <submittedName>
        <fullName evidence="1">Uncharacterized protein</fullName>
    </submittedName>
</protein>
<gene>
    <name evidence="1" type="ORF">J1TS3_30150</name>
</gene>
<accession>A0ABQ4K8G1</accession>
<reference evidence="1 2" key="1">
    <citation type="submission" date="2021-03" db="EMBL/GenBank/DDBJ databases">
        <title>Antimicrobial resistance genes in bacteria isolated from Japanese honey, and their potential for conferring macrolide and lincosamide resistance in the American foulbrood pathogen Paenibacillus larvae.</title>
        <authorList>
            <person name="Okamoto M."/>
            <person name="Kumagai M."/>
            <person name="Kanamori H."/>
            <person name="Takamatsu D."/>
        </authorList>
    </citation>
    <scope>NUCLEOTIDE SEQUENCE [LARGE SCALE GENOMIC DNA]</scope>
    <source>
        <strain evidence="1 2">J1TS3</strain>
    </source>
</reference>
<organism evidence="1 2">
    <name type="scientific">Siminovitchia fordii</name>
    <dbReference type="NCBI Taxonomy" id="254759"/>
    <lineage>
        <taxon>Bacteria</taxon>
        <taxon>Bacillati</taxon>
        <taxon>Bacillota</taxon>
        <taxon>Bacilli</taxon>
        <taxon>Bacillales</taxon>
        <taxon>Bacillaceae</taxon>
        <taxon>Siminovitchia</taxon>
    </lineage>
</organism>
<name>A0ABQ4K8G1_9BACI</name>
<sequence>MKDGAYPNKEIFSLPDLYFFKWCDLKYGINRGIYNTIDALLHEKGYTDVYERRFILTRFLEHSLKQNLYDEKINAIKFGRGNLTIKVNEFVEEHA</sequence>